<proteinExistence type="predicted"/>
<gene>
    <name evidence="1" type="ORF">OWV82_005602</name>
</gene>
<reference evidence="1 2" key="1">
    <citation type="journal article" date="2023" name="Science">
        <title>Complex scaffold remodeling in plant triterpene biosynthesis.</title>
        <authorList>
            <person name="De La Pena R."/>
            <person name="Hodgson H."/>
            <person name="Liu J.C."/>
            <person name="Stephenson M.J."/>
            <person name="Martin A.C."/>
            <person name="Owen C."/>
            <person name="Harkess A."/>
            <person name="Leebens-Mack J."/>
            <person name="Jimenez L.E."/>
            <person name="Osbourn A."/>
            <person name="Sattely E.S."/>
        </authorList>
    </citation>
    <scope>NUCLEOTIDE SEQUENCE [LARGE SCALE GENOMIC DNA]</scope>
    <source>
        <strain evidence="2">cv. JPN11</strain>
        <tissue evidence="1">Leaf</tissue>
    </source>
</reference>
<sequence>MANVVFSLEGLNYGEVPDKLSSTENSFVSVERGIIGKQFNSYGVEDSGESGAIDSFYSDYGFYQGVSSEQGFLFSKYQQREQSVSSYELPDNLRFDIPSPPIQTCLEEIPKHGEIPSGVQEVVEPKKEKQFPFSLASLELLKNYGSGFKRLKGERRIEPNNDMAFTKVESRKLSTEEIMKIAGERFIRSSSRAVEDVVSMLSNPFDLSFSGLSAEEMRDVELAEFLLASAEKVGDQQYERATRLLNQCDLLSSHKGNPVQRIVYYFAEALREKINRETGRIASKEMGKKQPFDIDVAMMSVNPTFLACHEEIPFSKIIQFAGIQAIVENVAEAKKIHIIDLGIRNGVQWTVLMQALASRYDCPLELLKITAVGTMAQHLLEDTGRRLTNFANSMNLPFSYNIVMVSDMLQLKEHLFSIDVEETIAVYAQLLLRSMLAFPDRLENIMRVIRNINPSVMVVTEIEANHNSPVFVNRFIEVLFYFSAYFDCLDACMKPTDPHRMITESMYFRQGIRNMVAAEGEERKTRHVKLDVWKAFFARYGMDETELSMSSLYQASLLAKKFACGSSCTMDLNGKSLIVGWKGTPVHSVSVWKFI</sequence>
<dbReference type="EMBL" id="CM051396">
    <property type="protein sequence ID" value="KAJ4722033.1"/>
    <property type="molecule type" value="Genomic_DNA"/>
</dbReference>
<protein>
    <submittedName>
        <fullName evidence="1">DELLA protein</fullName>
    </submittedName>
</protein>
<comment type="caution">
    <text evidence="1">The sequence shown here is derived from an EMBL/GenBank/DDBJ whole genome shotgun (WGS) entry which is preliminary data.</text>
</comment>
<dbReference type="Proteomes" id="UP001164539">
    <property type="component" value="Chromosome 3"/>
</dbReference>
<evidence type="ECO:0000313" key="1">
    <source>
        <dbReference type="EMBL" id="KAJ4722033.1"/>
    </source>
</evidence>
<accession>A0ACC1YGA2</accession>
<organism evidence="1 2">
    <name type="scientific">Melia azedarach</name>
    <name type="common">Chinaberry tree</name>
    <dbReference type="NCBI Taxonomy" id="155640"/>
    <lineage>
        <taxon>Eukaryota</taxon>
        <taxon>Viridiplantae</taxon>
        <taxon>Streptophyta</taxon>
        <taxon>Embryophyta</taxon>
        <taxon>Tracheophyta</taxon>
        <taxon>Spermatophyta</taxon>
        <taxon>Magnoliopsida</taxon>
        <taxon>eudicotyledons</taxon>
        <taxon>Gunneridae</taxon>
        <taxon>Pentapetalae</taxon>
        <taxon>rosids</taxon>
        <taxon>malvids</taxon>
        <taxon>Sapindales</taxon>
        <taxon>Meliaceae</taxon>
        <taxon>Melia</taxon>
    </lineage>
</organism>
<name>A0ACC1YGA2_MELAZ</name>
<keyword evidence="2" id="KW-1185">Reference proteome</keyword>
<evidence type="ECO:0000313" key="2">
    <source>
        <dbReference type="Proteomes" id="UP001164539"/>
    </source>
</evidence>